<evidence type="ECO:0000256" key="4">
    <source>
        <dbReference type="ARBA" id="ARBA00022554"/>
    </source>
</evidence>
<dbReference type="GO" id="GO:0005381">
    <property type="term" value="F:iron ion transmembrane transporter activity"/>
    <property type="evidence" value="ECO:0007669"/>
    <property type="project" value="UniProtKB-UniRule"/>
</dbReference>
<dbReference type="Proteomes" id="UP000288805">
    <property type="component" value="Unassembled WGS sequence"/>
</dbReference>
<keyword evidence="4 9" id="KW-0926">Vacuole</keyword>
<dbReference type="Pfam" id="PF01988">
    <property type="entry name" value="VIT1"/>
    <property type="match status" value="1"/>
</dbReference>
<evidence type="ECO:0000256" key="1">
    <source>
        <dbReference type="ARBA" id="ARBA00004128"/>
    </source>
</evidence>
<evidence type="ECO:0000256" key="5">
    <source>
        <dbReference type="ARBA" id="ARBA00022692"/>
    </source>
</evidence>
<evidence type="ECO:0000256" key="9">
    <source>
        <dbReference type="RuleBase" id="RU369115"/>
    </source>
</evidence>
<evidence type="ECO:0000256" key="8">
    <source>
        <dbReference type="ARBA" id="ARBA00044464"/>
    </source>
</evidence>
<dbReference type="EMBL" id="QGNW01000078">
    <property type="protein sequence ID" value="RVX00973.1"/>
    <property type="molecule type" value="Genomic_DNA"/>
</dbReference>
<gene>
    <name evidence="10" type="ORF">CK203_022832</name>
</gene>
<evidence type="ECO:0000313" key="11">
    <source>
        <dbReference type="Proteomes" id="UP000288805"/>
    </source>
</evidence>
<comment type="similarity">
    <text evidence="2 9">Belongs to the CCC1 family.</text>
</comment>
<keyword evidence="3" id="KW-0408">Iron</keyword>
<accession>A0A438IW67</accession>
<keyword evidence="5" id="KW-0812">Transmembrane</keyword>
<proteinExistence type="inferred from homology"/>
<comment type="catalytic activity">
    <reaction evidence="8">
        <text>Fe(2+)(in) = Fe(2+)(out)</text>
        <dbReference type="Rhea" id="RHEA:28486"/>
        <dbReference type="ChEBI" id="CHEBI:29033"/>
    </reaction>
    <physiologicalReaction direction="left-to-right" evidence="8">
        <dbReference type="Rhea" id="RHEA:28487"/>
    </physiologicalReaction>
</comment>
<dbReference type="AlphaFoldDB" id="A0A438IW67"/>
<keyword evidence="9" id="KW-0813">Transport</keyword>
<dbReference type="GO" id="GO:0005384">
    <property type="term" value="F:manganese ion transmembrane transporter activity"/>
    <property type="evidence" value="ECO:0007669"/>
    <property type="project" value="InterPro"/>
</dbReference>
<name>A0A438IW67_VITVI</name>
<comment type="caution">
    <text evidence="10">The sequence shown here is derived from an EMBL/GenBank/DDBJ whole genome shotgun (WGS) entry which is preliminary data.</text>
</comment>
<keyword evidence="6" id="KW-1133">Transmembrane helix</keyword>
<organism evidence="10 11">
    <name type="scientific">Vitis vinifera</name>
    <name type="common">Grape</name>
    <dbReference type="NCBI Taxonomy" id="29760"/>
    <lineage>
        <taxon>Eukaryota</taxon>
        <taxon>Viridiplantae</taxon>
        <taxon>Streptophyta</taxon>
        <taxon>Embryophyta</taxon>
        <taxon>Tracheophyta</taxon>
        <taxon>Spermatophyta</taxon>
        <taxon>Magnoliopsida</taxon>
        <taxon>eudicotyledons</taxon>
        <taxon>Gunneridae</taxon>
        <taxon>Pentapetalae</taxon>
        <taxon>rosids</taxon>
        <taxon>Vitales</taxon>
        <taxon>Vitaceae</taxon>
        <taxon>Viteae</taxon>
        <taxon>Vitis</taxon>
    </lineage>
</organism>
<reference evidence="10 11" key="1">
    <citation type="journal article" date="2018" name="PLoS Genet.">
        <title>Population sequencing reveals clonal diversity and ancestral inbreeding in the grapevine cultivar Chardonnay.</title>
        <authorList>
            <person name="Roach M.J."/>
            <person name="Johnson D.L."/>
            <person name="Bohlmann J."/>
            <person name="van Vuuren H.J."/>
            <person name="Jones S.J."/>
            <person name="Pretorius I.S."/>
            <person name="Schmidt S.A."/>
            <person name="Borneman A.R."/>
        </authorList>
    </citation>
    <scope>NUCLEOTIDE SEQUENCE [LARGE SCALE GENOMIC DNA]</scope>
    <source>
        <strain evidence="11">cv. Chardonnay</strain>
        <tissue evidence="10">Leaf</tissue>
    </source>
</reference>
<evidence type="ECO:0000256" key="6">
    <source>
        <dbReference type="ARBA" id="ARBA00022989"/>
    </source>
</evidence>
<dbReference type="GO" id="GO:0140315">
    <property type="term" value="F:iron ion sequestering activity"/>
    <property type="evidence" value="ECO:0007669"/>
    <property type="project" value="UniProtKB-UniRule"/>
</dbReference>
<evidence type="ECO:0000256" key="3">
    <source>
        <dbReference type="ARBA" id="ARBA00022496"/>
    </source>
</evidence>
<dbReference type="InterPro" id="IPR008217">
    <property type="entry name" value="Ccc1_fam"/>
</dbReference>
<evidence type="ECO:0000256" key="7">
    <source>
        <dbReference type="ARBA" id="ARBA00023136"/>
    </source>
</evidence>
<evidence type="ECO:0000313" key="10">
    <source>
        <dbReference type="EMBL" id="RVX00973.1"/>
    </source>
</evidence>
<dbReference type="OrthoDB" id="73465at2759"/>
<comment type="function">
    <text evidence="9">Vacuolar Fe(2+) uptake transporter.</text>
</comment>
<protein>
    <recommendedName>
        <fullName evidence="9">Vacuolar iron transporter</fullName>
    </recommendedName>
</protein>
<keyword evidence="3" id="KW-0410">Iron transport</keyword>
<evidence type="ECO:0000256" key="2">
    <source>
        <dbReference type="ARBA" id="ARBA00007049"/>
    </source>
</evidence>
<comment type="subcellular location">
    <subcellularLocation>
        <location evidence="1 9">Vacuole membrane</location>
        <topology evidence="1 9">Multi-pass membrane protein</topology>
    </subcellularLocation>
</comment>
<dbReference type="GO" id="GO:0030026">
    <property type="term" value="P:intracellular manganese ion homeostasis"/>
    <property type="evidence" value="ECO:0007669"/>
    <property type="project" value="InterPro"/>
</dbReference>
<keyword evidence="7" id="KW-0472">Membrane</keyword>
<sequence>MVVDAVDVLVLGFANLVADGISMGFGDFVSSGTEKDAAVMERVVTEWEVANQGGPQKTQLIRHYQALGMDLHDATTASTEACRFGGESLRMRSPSLIMPFRSSCDCETNTAMRLSHTSGWNALVKG</sequence>
<keyword evidence="9" id="KW-0406">Ion transport</keyword>
<dbReference type="GO" id="GO:0005774">
    <property type="term" value="C:vacuolar membrane"/>
    <property type="evidence" value="ECO:0007669"/>
    <property type="project" value="UniProtKB-SubCell"/>
</dbReference>